<feature type="compositionally biased region" description="Polar residues" evidence="1">
    <location>
        <begin position="126"/>
        <end position="137"/>
    </location>
</feature>
<protein>
    <submittedName>
        <fullName evidence="2">Uncharacterized protein</fullName>
    </submittedName>
</protein>
<proteinExistence type="predicted"/>
<organism evidence="2 3">
    <name type="scientific">Fukomys damarensis</name>
    <name type="common">Damaraland mole rat</name>
    <name type="synonym">Cryptomys damarensis</name>
    <dbReference type="NCBI Taxonomy" id="885580"/>
    <lineage>
        <taxon>Eukaryota</taxon>
        <taxon>Metazoa</taxon>
        <taxon>Chordata</taxon>
        <taxon>Craniata</taxon>
        <taxon>Vertebrata</taxon>
        <taxon>Euteleostomi</taxon>
        <taxon>Mammalia</taxon>
        <taxon>Eutheria</taxon>
        <taxon>Euarchontoglires</taxon>
        <taxon>Glires</taxon>
        <taxon>Rodentia</taxon>
        <taxon>Hystricomorpha</taxon>
        <taxon>Bathyergidae</taxon>
        <taxon>Fukomys</taxon>
    </lineage>
</organism>
<evidence type="ECO:0000313" key="3">
    <source>
        <dbReference type="Proteomes" id="UP000028990"/>
    </source>
</evidence>
<sequence>MERERTWQKDHVRLLCEKTLLQELKIGLGLSLRASQLRSEALRSTLGISHTAAALLPRPAALAEVFCDDSGATRTGDGTVIVSAFRGAQSRDADATSECTQNLPARKDTGEDANSVLWETPPPSPQHSCSSVDTAALSTGEKPSVRDPGLLGAAGKGPRPLADSGFSSSQKQAAANAMGYFI</sequence>
<reference evidence="2 3" key="1">
    <citation type="submission" date="2013-11" db="EMBL/GenBank/DDBJ databases">
        <title>The Damaraland mole rat (Fukomys damarensis) genome and evolution of African mole rats.</title>
        <authorList>
            <person name="Gladyshev V.N."/>
            <person name="Fang X."/>
        </authorList>
    </citation>
    <scope>NUCLEOTIDE SEQUENCE [LARGE SCALE GENOMIC DNA]</scope>
    <source>
        <tissue evidence="2">Liver</tissue>
    </source>
</reference>
<dbReference type="Proteomes" id="UP000028990">
    <property type="component" value="Unassembled WGS sequence"/>
</dbReference>
<feature type="region of interest" description="Disordered" evidence="1">
    <location>
        <begin position="93"/>
        <end position="170"/>
    </location>
</feature>
<accession>A0A091E812</accession>
<name>A0A091E812_FUKDA</name>
<evidence type="ECO:0000256" key="1">
    <source>
        <dbReference type="SAM" id="MobiDB-lite"/>
    </source>
</evidence>
<evidence type="ECO:0000313" key="2">
    <source>
        <dbReference type="EMBL" id="KFO31271.1"/>
    </source>
</evidence>
<gene>
    <name evidence="2" type="ORF">H920_07325</name>
</gene>
<dbReference type="AlphaFoldDB" id="A0A091E812"/>
<dbReference type="EMBL" id="KN122298">
    <property type="protein sequence ID" value="KFO31271.1"/>
    <property type="molecule type" value="Genomic_DNA"/>
</dbReference>
<keyword evidence="3" id="KW-1185">Reference proteome</keyword>